<keyword evidence="6" id="KW-0539">Nucleus</keyword>
<organism evidence="9 10">
    <name type="scientific">Armillaria tabescens</name>
    <name type="common">Ringless honey mushroom</name>
    <name type="synonym">Agaricus tabescens</name>
    <dbReference type="NCBI Taxonomy" id="1929756"/>
    <lineage>
        <taxon>Eukaryota</taxon>
        <taxon>Fungi</taxon>
        <taxon>Dikarya</taxon>
        <taxon>Basidiomycota</taxon>
        <taxon>Agaricomycotina</taxon>
        <taxon>Agaricomycetes</taxon>
        <taxon>Agaricomycetidae</taxon>
        <taxon>Agaricales</taxon>
        <taxon>Marasmiineae</taxon>
        <taxon>Physalacriaceae</taxon>
        <taxon>Desarmillaria</taxon>
    </lineage>
</organism>
<evidence type="ECO:0000256" key="6">
    <source>
        <dbReference type="ARBA" id="ARBA00023242"/>
    </source>
</evidence>
<keyword evidence="5" id="KW-0269">Exonuclease</keyword>
<comment type="similarity">
    <text evidence="2">Belongs to the REXO1/REXO3 family.</text>
</comment>
<keyword evidence="3" id="KW-0540">Nuclease</keyword>
<comment type="subcellular location">
    <subcellularLocation>
        <location evidence="1">Nucleus</location>
    </subcellularLocation>
</comment>
<dbReference type="SUPFAM" id="SSF53098">
    <property type="entry name" value="Ribonuclease H-like"/>
    <property type="match status" value="1"/>
</dbReference>
<dbReference type="FunFam" id="3.30.420.10:FF:000031">
    <property type="entry name" value="RNA exonuclease 1"/>
    <property type="match status" value="1"/>
</dbReference>
<evidence type="ECO:0000256" key="4">
    <source>
        <dbReference type="ARBA" id="ARBA00022801"/>
    </source>
</evidence>
<dbReference type="InterPro" id="IPR047021">
    <property type="entry name" value="REXO1/3/4-like"/>
</dbReference>
<dbReference type="GeneID" id="85355069"/>
<evidence type="ECO:0000256" key="2">
    <source>
        <dbReference type="ARBA" id="ARBA00006357"/>
    </source>
</evidence>
<feature type="region of interest" description="Disordered" evidence="7">
    <location>
        <begin position="532"/>
        <end position="551"/>
    </location>
</feature>
<dbReference type="InterPro" id="IPR012337">
    <property type="entry name" value="RNaseH-like_sf"/>
</dbReference>
<dbReference type="GO" id="GO:0004527">
    <property type="term" value="F:exonuclease activity"/>
    <property type="evidence" value="ECO:0007669"/>
    <property type="project" value="UniProtKB-KW"/>
</dbReference>
<name>A0AA39U3D8_ARMTA</name>
<dbReference type="GO" id="GO:0003676">
    <property type="term" value="F:nucleic acid binding"/>
    <property type="evidence" value="ECO:0007669"/>
    <property type="project" value="InterPro"/>
</dbReference>
<keyword evidence="4" id="KW-0378">Hydrolase</keyword>
<keyword evidence="10" id="KW-1185">Reference proteome</keyword>
<dbReference type="CDD" id="cd06145">
    <property type="entry name" value="REX1_like"/>
    <property type="match status" value="1"/>
</dbReference>
<feature type="compositionally biased region" description="Pro residues" evidence="7">
    <location>
        <begin position="538"/>
        <end position="549"/>
    </location>
</feature>
<reference evidence="9" key="1">
    <citation type="submission" date="2023-06" db="EMBL/GenBank/DDBJ databases">
        <authorList>
            <consortium name="Lawrence Berkeley National Laboratory"/>
            <person name="Ahrendt S."/>
            <person name="Sahu N."/>
            <person name="Indic B."/>
            <person name="Wong-Bajracharya J."/>
            <person name="Merenyi Z."/>
            <person name="Ke H.-M."/>
            <person name="Monk M."/>
            <person name="Kocsube S."/>
            <person name="Drula E."/>
            <person name="Lipzen A."/>
            <person name="Balint B."/>
            <person name="Henrissat B."/>
            <person name="Andreopoulos B."/>
            <person name="Martin F.M."/>
            <person name="Harder C.B."/>
            <person name="Rigling D."/>
            <person name="Ford K.L."/>
            <person name="Foster G.D."/>
            <person name="Pangilinan J."/>
            <person name="Papanicolaou A."/>
            <person name="Barry K."/>
            <person name="LaButti K."/>
            <person name="Viragh M."/>
            <person name="Koriabine M."/>
            <person name="Yan M."/>
            <person name="Riley R."/>
            <person name="Champramary S."/>
            <person name="Plett K.L."/>
            <person name="Tsai I.J."/>
            <person name="Slot J."/>
            <person name="Sipos G."/>
            <person name="Plett J."/>
            <person name="Nagy L.G."/>
            <person name="Grigoriev I.V."/>
        </authorList>
    </citation>
    <scope>NUCLEOTIDE SEQUENCE</scope>
    <source>
        <strain evidence="9">CCBAS 213</strain>
    </source>
</reference>
<sequence length="644" mass="71043">MKRAQLSPNRAEPKLKKAKVSTAVAEQVVNDVAVEDDGEWTKVERRKHKKAKKTAVKMDMTVPRFMYSNADITQRHRAVGIEEIRDLSLHIIADAPPPNWLRIDNAPLIPKIIVLLIPGLTTELLSLPPFPTSPLVNPNVPIPIPLPPKVVSGGPTTNVPFIASTFSHACPTRAPGDQTRMHSVLNTFFTVPISATEKKKREEQKAKSEYLQINDPAQYLLTKEQMIEHDYPLPSYMADVFQKPDDTWLETPEEPRESLLTAPDQKKQLARKIYSLDCEMCMTEDGKELARVCIIDFRSGTVIYDQLVKPSKPITDYLTRWSGITAEALAPVTTTLSQVQAHLLRILSPSATDPSSTPFLTPILLGHSLESDLRALKLCHPFCIDTAVIFHHPRGRPLKPGLAWLTKKWCGREIQTHGEGGHDPEEDAGACVDLLKKKLDNGPSFGEFKTDYESIFERLARSKRRAGGPIGSIKGAVIDHGNPSVMHGNKATTSIGCKDDDEVLKALLEVVPSHHFVFARFMALANILGWTTPKQSPDSPPSEPAPPPSAEQLGAVLDVLNAHLKTLHGALPSRTALIIFTGHSDPRRMAALNAQKAAFETAIRSGKLSDGLQPEERWTAAHVRELESAVEVTKRGLLFLGVKP</sequence>
<dbReference type="Proteomes" id="UP001175211">
    <property type="component" value="Unassembled WGS sequence"/>
</dbReference>
<proteinExistence type="inferred from homology"/>
<gene>
    <name evidence="9" type="ORF">EV420DRAFT_1510676</name>
</gene>
<dbReference type="Gene3D" id="3.30.420.10">
    <property type="entry name" value="Ribonuclease H-like superfamily/Ribonuclease H"/>
    <property type="match status" value="1"/>
</dbReference>
<protein>
    <submittedName>
        <fullName evidence="9">Ribonuclease H</fullName>
    </submittedName>
</protein>
<accession>A0AA39U3D8</accession>
<evidence type="ECO:0000259" key="8">
    <source>
        <dbReference type="SMART" id="SM00479"/>
    </source>
</evidence>
<dbReference type="SMART" id="SM00479">
    <property type="entry name" value="EXOIII"/>
    <property type="match status" value="1"/>
</dbReference>
<evidence type="ECO:0000313" key="9">
    <source>
        <dbReference type="EMBL" id="KAK0466230.1"/>
    </source>
</evidence>
<dbReference type="GO" id="GO:0010629">
    <property type="term" value="P:negative regulation of gene expression"/>
    <property type="evidence" value="ECO:0007669"/>
    <property type="project" value="UniProtKB-ARBA"/>
</dbReference>
<evidence type="ECO:0000256" key="3">
    <source>
        <dbReference type="ARBA" id="ARBA00022722"/>
    </source>
</evidence>
<dbReference type="InterPro" id="IPR036397">
    <property type="entry name" value="RNaseH_sf"/>
</dbReference>
<feature type="domain" description="Exonuclease" evidence="8">
    <location>
        <begin position="272"/>
        <end position="444"/>
    </location>
</feature>
<evidence type="ECO:0000256" key="7">
    <source>
        <dbReference type="SAM" id="MobiDB-lite"/>
    </source>
</evidence>
<dbReference type="InterPro" id="IPR013520">
    <property type="entry name" value="Ribonucl_H"/>
</dbReference>
<dbReference type="RefSeq" id="XP_060337057.1">
    <property type="nucleotide sequence ID" value="XM_060471521.1"/>
</dbReference>
<dbReference type="InterPro" id="IPR034922">
    <property type="entry name" value="REX1-like_exo"/>
</dbReference>
<evidence type="ECO:0000313" key="10">
    <source>
        <dbReference type="Proteomes" id="UP001175211"/>
    </source>
</evidence>
<dbReference type="PANTHER" id="PTHR12801">
    <property type="entry name" value="RNA EXONUCLEASE REXO1 / RECO3 FAMILY MEMBER-RELATED"/>
    <property type="match status" value="1"/>
</dbReference>
<dbReference type="EMBL" id="JAUEPS010000004">
    <property type="protein sequence ID" value="KAK0466230.1"/>
    <property type="molecule type" value="Genomic_DNA"/>
</dbReference>
<comment type="caution">
    <text evidence="9">The sequence shown here is derived from an EMBL/GenBank/DDBJ whole genome shotgun (WGS) entry which is preliminary data.</text>
</comment>
<dbReference type="PANTHER" id="PTHR12801:SF115">
    <property type="entry name" value="FI18136P1-RELATED"/>
    <property type="match status" value="1"/>
</dbReference>
<evidence type="ECO:0000256" key="5">
    <source>
        <dbReference type="ARBA" id="ARBA00022839"/>
    </source>
</evidence>
<dbReference type="AlphaFoldDB" id="A0AA39U3D8"/>
<evidence type="ECO:0000256" key="1">
    <source>
        <dbReference type="ARBA" id="ARBA00004123"/>
    </source>
</evidence>
<dbReference type="GO" id="GO:0005634">
    <property type="term" value="C:nucleus"/>
    <property type="evidence" value="ECO:0007669"/>
    <property type="project" value="UniProtKB-SubCell"/>
</dbReference>